<dbReference type="PANTHER" id="PTHR44943:SF8">
    <property type="entry name" value="TPR REPEAT-CONTAINING PROTEIN MJ0263"/>
    <property type="match status" value="1"/>
</dbReference>
<evidence type="ECO:0000256" key="4">
    <source>
        <dbReference type="SAM" id="SignalP"/>
    </source>
</evidence>
<dbReference type="Pfam" id="PF13432">
    <property type="entry name" value="TPR_16"/>
    <property type="match status" value="3"/>
</dbReference>
<dbReference type="Pfam" id="PF14559">
    <property type="entry name" value="TPR_19"/>
    <property type="match status" value="1"/>
</dbReference>
<dbReference type="InterPro" id="IPR019734">
    <property type="entry name" value="TPR_rpt"/>
</dbReference>
<dbReference type="SMART" id="SM00028">
    <property type="entry name" value="TPR"/>
    <property type="match status" value="6"/>
</dbReference>
<protein>
    <submittedName>
        <fullName evidence="5">Tetratricopeptide repeat protein</fullName>
    </submittedName>
</protein>
<dbReference type="Gene3D" id="1.25.40.10">
    <property type="entry name" value="Tetratricopeptide repeat domain"/>
    <property type="match status" value="4"/>
</dbReference>
<gene>
    <name evidence="5" type="ORF">P8627_04695</name>
</gene>
<evidence type="ECO:0000313" key="5">
    <source>
        <dbReference type="EMBL" id="WGH79568.1"/>
    </source>
</evidence>
<feature type="repeat" description="TPR" evidence="3">
    <location>
        <begin position="392"/>
        <end position="425"/>
    </location>
</feature>
<evidence type="ECO:0000256" key="3">
    <source>
        <dbReference type="PROSITE-ProRule" id="PRU00339"/>
    </source>
</evidence>
<dbReference type="Proteomes" id="UP001243420">
    <property type="component" value="Chromosome"/>
</dbReference>
<keyword evidence="2 3" id="KW-0802">TPR repeat</keyword>
<proteinExistence type="predicted"/>
<dbReference type="EMBL" id="CP122537">
    <property type="protein sequence ID" value="WGH79568.1"/>
    <property type="molecule type" value="Genomic_DNA"/>
</dbReference>
<dbReference type="InterPro" id="IPR011990">
    <property type="entry name" value="TPR-like_helical_dom_sf"/>
</dbReference>
<dbReference type="RefSeq" id="WP_279966463.1">
    <property type="nucleotide sequence ID" value="NZ_CP122537.1"/>
</dbReference>
<organism evidence="5 6">
    <name type="scientific">Jannaschia ovalis</name>
    <dbReference type="NCBI Taxonomy" id="3038773"/>
    <lineage>
        <taxon>Bacteria</taxon>
        <taxon>Pseudomonadati</taxon>
        <taxon>Pseudomonadota</taxon>
        <taxon>Alphaproteobacteria</taxon>
        <taxon>Rhodobacterales</taxon>
        <taxon>Roseobacteraceae</taxon>
        <taxon>Jannaschia</taxon>
    </lineage>
</organism>
<feature type="repeat" description="TPR" evidence="3">
    <location>
        <begin position="461"/>
        <end position="494"/>
    </location>
</feature>
<reference evidence="5 6" key="1">
    <citation type="submission" date="2023-04" db="EMBL/GenBank/DDBJ databases">
        <title>Jannaschia ovalis sp. nov., a marine bacterium isolated from sea tidal flat.</title>
        <authorList>
            <person name="Kwon D.Y."/>
            <person name="Kim J.-J."/>
        </authorList>
    </citation>
    <scope>NUCLEOTIDE SEQUENCE [LARGE SCALE GENOMIC DNA]</scope>
    <source>
        <strain evidence="5 6">GRR-S6-38</strain>
    </source>
</reference>
<evidence type="ECO:0000256" key="1">
    <source>
        <dbReference type="ARBA" id="ARBA00022737"/>
    </source>
</evidence>
<name>A0ABY8LE25_9RHOB</name>
<accession>A0ABY8LE25</accession>
<evidence type="ECO:0000256" key="2">
    <source>
        <dbReference type="ARBA" id="ARBA00022803"/>
    </source>
</evidence>
<feature type="chain" id="PRO_5047037999" evidence="4">
    <location>
        <begin position="20"/>
        <end position="560"/>
    </location>
</feature>
<dbReference type="InterPro" id="IPR013105">
    <property type="entry name" value="TPR_2"/>
</dbReference>
<feature type="signal peptide" evidence="4">
    <location>
        <begin position="1"/>
        <end position="19"/>
    </location>
</feature>
<keyword evidence="4" id="KW-0732">Signal</keyword>
<dbReference type="SUPFAM" id="SSF48452">
    <property type="entry name" value="TPR-like"/>
    <property type="match status" value="2"/>
</dbReference>
<dbReference type="PROSITE" id="PS50005">
    <property type="entry name" value="TPR"/>
    <property type="match status" value="2"/>
</dbReference>
<sequence>MIRPLLLAATLLAAPMAQAQGTAGPYLAARIAGFSNDYAAAGRYYDRLIRAEAAGPQVLENAIVINSVLGRFDRAAEAAQMLEEAGGSSQFGDNARLVVALQEGDFARASELMTDATIGGTLLDGLLRGWIAAAGGETARALEAFDAVAETQSFAAIAHLHKAFVLSMAGDFESAEEIYSGEKHGPMNLTARGVEAHAQALVQLDRRDDALELLEAALGLTNSPVLEDLQARIAAGETVLWDVIRDPKDGMAEAYFTLAAILAGETSATYALLNARAATVLRPDHVDGAVLVGELMEEQGQYALADEALTAVPRDHPSYFAAEITRAEILLAAEREEAALEVLSALTRSNPDRRLVWTAYADALRRLERFERAADAYDRALALVDEVTARDWFLFYARGIAREREDRWEEAEGDFRRALELNPDQPQVLNYLGYGLVEKRVKLDEALDMIERAVAARPDDGYITDSLGWVLYRLGRYDEAVEPMERAVQLRPMDPIINDHLGDVLWMVDRKREARFQWRRALSLDPEEAEAERIRRKLEVGLEIVLEEEEAAAPIAAAQE</sequence>
<dbReference type="PANTHER" id="PTHR44943">
    <property type="entry name" value="CELLULOSE SYNTHASE OPERON PROTEIN C"/>
    <property type="match status" value="1"/>
</dbReference>
<evidence type="ECO:0000313" key="6">
    <source>
        <dbReference type="Proteomes" id="UP001243420"/>
    </source>
</evidence>
<keyword evidence="1" id="KW-0677">Repeat</keyword>
<keyword evidence="6" id="KW-1185">Reference proteome</keyword>
<dbReference type="Pfam" id="PF07719">
    <property type="entry name" value="TPR_2"/>
    <property type="match status" value="1"/>
</dbReference>
<dbReference type="InterPro" id="IPR051685">
    <property type="entry name" value="Ycf3/AcsC/BcsC/TPR_MFPF"/>
</dbReference>